<evidence type="ECO:0000313" key="6">
    <source>
        <dbReference type="Proteomes" id="UP000790580"/>
    </source>
</evidence>
<dbReference type="InterPro" id="IPR036565">
    <property type="entry name" value="Mur-like_cat_sf"/>
</dbReference>
<organism evidence="5 6">
    <name type="scientific">Evansella alkalicola</name>
    <dbReference type="NCBI Taxonomy" id="745819"/>
    <lineage>
        <taxon>Bacteria</taxon>
        <taxon>Bacillati</taxon>
        <taxon>Bacillota</taxon>
        <taxon>Bacilli</taxon>
        <taxon>Bacillales</taxon>
        <taxon>Bacillaceae</taxon>
        <taxon>Evansella</taxon>
    </lineage>
</organism>
<accession>A0ABS6JPT1</accession>
<sequence>MGAGEGVILELLKSECKKINGNIHENFQITGLSTDMNNLHGGELFVPIFHKDIDTKMLIKIAIEREVSAILVEDSISLPEQMPEQLVTFTAENVKGLIRKMAILHLHDVDPTVIAVTGSQGREITKEAIINILNMQFNVHYNVGQGDEIDLLTSILKMDKKTDMYVCDFTIDTNIDDIELKSKLVSPNYSVITNVRTEDNHFENLSMDIYKEAYSKIEAGMKASDVLVIDGDATSFQSEWQSDVITCGYDEGCLFKIQEVAVQEETTHFQVEGIRIPFQISIDKDAVKNVVFAIAVAVHLGLLPDDMNKVFEKISV</sequence>
<dbReference type="EMBL" id="JAHQCR010000017">
    <property type="protein sequence ID" value="MBU9720445.1"/>
    <property type="molecule type" value="Genomic_DNA"/>
</dbReference>
<comment type="caution">
    <text evidence="5">The sequence shown here is derived from an EMBL/GenBank/DDBJ whole genome shotgun (WGS) entry which is preliminary data.</text>
</comment>
<protein>
    <recommendedName>
        <fullName evidence="4">Mur ligase central domain-containing protein</fullName>
    </recommendedName>
</protein>
<dbReference type="PANTHER" id="PTHR43024:SF1">
    <property type="entry name" value="UDP-N-ACETYLMURAMOYL-TRIPEPTIDE--D-ALANYL-D-ALANINE LIGASE"/>
    <property type="match status" value="1"/>
</dbReference>
<proteinExistence type="predicted"/>
<dbReference type="Pfam" id="PF08245">
    <property type="entry name" value="Mur_ligase_M"/>
    <property type="match status" value="1"/>
</dbReference>
<dbReference type="SUPFAM" id="SSF53623">
    <property type="entry name" value="MurD-like peptide ligases, catalytic domain"/>
    <property type="match status" value="1"/>
</dbReference>
<keyword evidence="6" id="KW-1185">Reference proteome</keyword>
<dbReference type="InterPro" id="IPR051046">
    <property type="entry name" value="MurCDEF_CellWall_CoF430Synth"/>
</dbReference>
<dbReference type="PANTHER" id="PTHR43024">
    <property type="entry name" value="UDP-N-ACETYLMURAMOYL-TRIPEPTIDE--D-ALANYL-D-ALANINE LIGASE"/>
    <property type="match status" value="1"/>
</dbReference>
<gene>
    <name evidence="5" type="ORF">KS407_03185</name>
</gene>
<keyword evidence="1" id="KW-0436">Ligase</keyword>
<evidence type="ECO:0000259" key="4">
    <source>
        <dbReference type="Pfam" id="PF08245"/>
    </source>
</evidence>
<dbReference type="InterPro" id="IPR013221">
    <property type="entry name" value="Mur_ligase_cen"/>
</dbReference>
<keyword evidence="3" id="KW-0067">ATP-binding</keyword>
<keyword evidence="2" id="KW-0547">Nucleotide-binding</keyword>
<dbReference type="Gene3D" id="3.40.1190.10">
    <property type="entry name" value="Mur-like, catalytic domain"/>
    <property type="match status" value="1"/>
</dbReference>
<evidence type="ECO:0000256" key="2">
    <source>
        <dbReference type="ARBA" id="ARBA00022741"/>
    </source>
</evidence>
<evidence type="ECO:0000256" key="1">
    <source>
        <dbReference type="ARBA" id="ARBA00022598"/>
    </source>
</evidence>
<dbReference type="RefSeq" id="WP_088075802.1">
    <property type="nucleotide sequence ID" value="NZ_JAHQCR010000017.1"/>
</dbReference>
<reference evidence="5 6" key="1">
    <citation type="submission" date="2021-06" db="EMBL/GenBank/DDBJ databases">
        <title>Bacillus sp. RD4P76, an endophyte from a halophyte.</title>
        <authorList>
            <person name="Sun J.-Q."/>
        </authorList>
    </citation>
    <scope>NUCLEOTIDE SEQUENCE [LARGE SCALE GENOMIC DNA]</scope>
    <source>
        <strain evidence="5 6">JCM 17098</strain>
    </source>
</reference>
<dbReference type="Gene3D" id="3.40.1390.10">
    <property type="entry name" value="MurE/MurF, N-terminal domain"/>
    <property type="match status" value="1"/>
</dbReference>
<name>A0ABS6JPT1_9BACI</name>
<evidence type="ECO:0000256" key="3">
    <source>
        <dbReference type="ARBA" id="ARBA00022840"/>
    </source>
</evidence>
<evidence type="ECO:0000313" key="5">
    <source>
        <dbReference type="EMBL" id="MBU9720445.1"/>
    </source>
</evidence>
<feature type="domain" description="Mur ligase central" evidence="4">
    <location>
        <begin position="116"/>
        <end position="297"/>
    </location>
</feature>
<dbReference type="Proteomes" id="UP000790580">
    <property type="component" value="Unassembled WGS sequence"/>
</dbReference>